<dbReference type="AlphaFoldDB" id="A0A178LR28"/>
<keyword evidence="1" id="KW-0812">Transmembrane</keyword>
<evidence type="ECO:0000313" key="3">
    <source>
        <dbReference type="EMBL" id="OAN33793.1"/>
    </source>
</evidence>
<reference evidence="3 4" key="1">
    <citation type="submission" date="2016-04" db="EMBL/GenBank/DDBJ databases">
        <title>Draft Genome Sequences of Staphylococcus capitis Strain H36, S. capitis Strain H65, S. cohnii Strain H62, S. hominis Strain H69, Mycobacterium iranicum Strain H39, Plantibacter sp. Strain H53, Pseudomonas oryzihabitans Strain H72, and Microbacterium sp. Strain H83, isolated from residential settings.</title>
        <authorList>
            <person name="Lymperopoulou D."/>
            <person name="Adams R.I."/>
            <person name="Lindow S."/>
            <person name="Coil D.A."/>
            <person name="Jospin G."/>
            <person name="Eisen J.A."/>
        </authorList>
    </citation>
    <scope>NUCLEOTIDE SEQUENCE [LARGE SCALE GENOMIC DNA]</scope>
    <source>
        <strain evidence="3 4">H39</strain>
    </source>
</reference>
<keyword evidence="1" id="KW-1133">Transmembrane helix</keyword>
<feature type="domain" description="DUF6286" evidence="2">
    <location>
        <begin position="76"/>
        <end position="173"/>
    </location>
</feature>
<feature type="transmembrane region" description="Helical" evidence="1">
    <location>
        <begin position="69"/>
        <end position="86"/>
    </location>
</feature>
<feature type="transmembrane region" description="Helical" evidence="1">
    <location>
        <begin position="12"/>
        <end position="31"/>
    </location>
</feature>
<dbReference type="Pfam" id="PF19803">
    <property type="entry name" value="DUF6286"/>
    <property type="match status" value="1"/>
</dbReference>
<dbReference type="OrthoDB" id="10011107at2"/>
<protein>
    <recommendedName>
        <fullName evidence="2">DUF6286 domain-containing protein</fullName>
    </recommendedName>
</protein>
<proteinExistence type="predicted"/>
<dbReference type="InterPro" id="IPR046253">
    <property type="entry name" value="DUF6286"/>
</dbReference>
<organism evidence="3 4">
    <name type="scientific">Mycolicibacterium iranicum</name>
    <name type="common">Mycobacterium iranicum</name>
    <dbReference type="NCBI Taxonomy" id="912594"/>
    <lineage>
        <taxon>Bacteria</taxon>
        <taxon>Bacillati</taxon>
        <taxon>Actinomycetota</taxon>
        <taxon>Actinomycetes</taxon>
        <taxon>Mycobacteriales</taxon>
        <taxon>Mycobacteriaceae</taxon>
        <taxon>Mycolicibacterium</taxon>
    </lineage>
</organism>
<keyword evidence="1" id="KW-0472">Membrane</keyword>
<comment type="caution">
    <text evidence="3">The sequence shown here is derived from an EMBL/GenBank/DDBJ whole genome shotgun (WGS) entry which is preliminary data.</text>
</comment>
<gene>
    <name evidence="3" type="ORF">A4X20_27565</name>
</gene>
<dbReference type="Proteomes" id="UP000078396">
    <property type="component" value="Unassembled WGS sequence"/>
</dbReference>
<accession>A0A178LR28</accession>
<evidence type="ECO:0000256" key="1">
    <source>
        <dbReference type="SAM" id="Phobius"/>
    </source>
</evidence>
<sequence>MTQVREGTQPLAPAGASYLAAASATAMIALGALGVREALVAAGWIGGASWIAGAVSATDGLAPMPWTPFAGIATGLVGIILVGVALKPRRRRAVRAQAQTAVFVDLTDVARIASAAAEAVPGVVSARSSVSRRTLTVRCEVSGTPEAELQDAVNRAVATELAALERTPSIRVRMAGRK</sequence>
<evidence type="ECO:0000313" key="4">
    <source>
        <dbReference type="Proteomes" id="UP000078396"/>
    </source>
</evidence>
<dbReference type="EMBL" id="LWCS01000047">
    <property type="protein sequence ID" value="OAN33793.1"/>
    <property type="molecule type" value="Genomic_DNA"/>
</dbReference>
<name>A0A178LR28_MYCIR</name>
<evidence type="ECO:0000259" key="2">
    <source>
        <dbReference type="Pfam" id="PF19803"/>
    </source>
</evidence>
<dbReference type="STRING" id="912594.AWC12_27875"/>
<dbReference type="RefSeq" id="WP_064284025.1">
    <property type="nucleotide sequence ID" value="NZ_LWCS01000047.1"/>
</dbReference>